<dbReference type="PANTHER" id="PTHR43731">
    <property type="entry name" value="RHOMBOID PROTEASE"/>
    <property type="match status" value="1"/>
</dbReference>
<dbReference type="GO" id="GO:0016020">
    <property type="term" value="C:membrane"/>
    <property type="evidence" value="ECO:0007669"/>
    <property type="project" value="UniProtKB-SubCell"/>
</dbReference>
<sequence>MCKVEEVSMASHNETSDEIMQRAKEEAERIIREGNGSPEADACAREVLRAALERRNARLGSQDEGLRSVDAPSRSEESGRLTGGAGVNAAIEGDEASVNMQELADSEPSYPQERTTFKDFMLFVGDCIRDAATTIWPCLFSIITVVLIMATFLLEKYLEGGGAFPETNMLGSVPSDVLYVMGGFDPALFVLPDEWPRIFLPSLLHADGAHIANNLICLIPALMAVEMAYGKIGFLLVAFASMVTSTAVSLGVANVTGNVNIISVGASDLAFGMIAAGLVAIVIHPKKAQSLGYVPEAFYLAAFWTVMYFLFVGDGSLLSWIADVESNVSITAHVGGALGGAIAALMVPKRDLKTPIWLRIAAAVAWMAAIGAFFAWYMGVQPVRDEMHPPIITLFDLLVGPNVFAGA</sequence>
<keyword evidence="5 8" id="KW-1133">Transmembrane helix</keyword>
<evidence type="ECO:0000256" key="7">
    <source>
        <dbReference type="SAM" id="MobiDB-lite"/>
    </source>
</evidence>
<comment type="subcellular location">
    <subcellularLocation>
        <location evidence="1">Membrane</location>
        <topology evidence="1">Multi-pass membrane protein</topology>
    </subcellularLocation>
</comment>
<dbReference type="AlphaFoldDB" id="A0A3N0B218"/>
<comment type="similarity">
    <text evidence="2">Belongs to the peptidase S54 family.</text>
</comment>
<feature type="domain" description="Peptidase S54 rhomboid" evidence="9">
    <location>
        <begin position="193"/>
        <end position="347"/>
    </location>
</feature>
<feature type="transmembrane region" description="Helical" evidence="8">
    <location>
        <begin position="232"/>
        <end position="255"/>
    </location>
</feature>
<dbReference type="InterPro" id="IPR022764">
    <property type="entry name" value="Peptidase_S54_rhomboid_dom"/>
</dbReference>
<dbReference type="InterPro" id="IPR035952">
    <property type="entry name" value="Rhomboid-like_sf"/>
</dbReference>
<name>A0A3N0B218_9ACTN</name>
<accession>A0A3N0B218</accession>
<comment type="caution">
    <text evidence="10">The sequence shown here is derived from an EMBL/GenBank/DDBJ whole genome shotgun (WGS) entry which is preliminary data.</text>
</comment>
<keyword evidence="6 8" id="KW-0472">Membrane</keyword>
<evidence type="ECO:0000256" key="8">
    <source>
        <dbReference type="SAM" id="Phobius"/>
    </source>
</evidence>
<feature type="transmembrane region" description="Helical" evidence="8">
    <location>
        <begin position="328"/>
        <end position="347"/>
    </location>
</feature>
<feature type="transmembrane region" description="Helical" evidence="8">
    <location>
        <begin position="356"/>
        <end position="378"/>
    </location>
</feature>
<dbReference type="GO" id="GO:0004252">
    <property type="term" value="F:serine-type endopeptidase activity"/>
    <property type="evidence" value="ECO:0007669"/>
    <property type="project" value="InterPro"/>
</dbReference>
<keyword evidence="4" id="KW-0378">Hydrolase</keyword>
<proteinExistence type="inferred from homology"/>
<reference evidence="11" key="1">
    <citation type="submission" date="2018-05" db="EMBL/GenBank/DDBJ databases">
        <title>Genome Sequencing of selected type strains of the family Eggerthellaceae.</title>
        <authorList>
            <person name="Danylec N."/>
            <person name="Stoll D.A."/>
            <person name="Doetsch A."/>
            <person name="Huch M."/>
        </authorList>
    </citation>
    <scope>NUCLEOTIDE SEQUENCE [LARGE SCALE GENOMIC DNA]</scope>
    <source>
        <strain evidence="11">DSM 24851</strain>
    </source>
</reference>
<evidence type="ECO:0000256" key="5">
    <source>
        <dbReference type="ARBA" id="ARBA00022989"/>
    </source>
</evidence>
<feature type="region of interest" description="Disordered" evidence="7">
    <location>
        <begin position="61"/>
        <end position="85"/>
    </location>
</feature>
<evidence type="ECO:0000313" key="10">
    <source>
        <dbReference type="EMBL" id="RNL41008.1"/>
    </source>
</evidence>
<dbReference type="InterPro" id="IPR050925">
    <property type="entry name" value="Rhomboid_protease_S54"/>
</dbReference>
<dbReference type="Gene3D" id="1.20.1540.10">
    <property type="entry name" value="Rhomboid-like"/>
    <property type="match status" value="1"/>
</dbReference>
<protein>
    <recommendedName>
        <fullName evidence="9">Peptidase S54 rhomboid domain-containing protein</fullName>
    </recommendedName>
</protein>
<gene>
    <name evidence="10" type="ORF">DMP06_03155</name>
</gene>
<dbReference type="EMBL" id="QIBX01000003">
    <property type="protein sequence ID" value="RNL41008.1"/>
    <property type="molecule type" value="Genomic_DNA"/>
</dbReference>
<evidence type="ECO:0000256" key="2">
    <source>
        <dbReference type="ARBA" id="ARBA00009045"/>
    </source>
</evidence>
<dbReference type="Pfam" id="PF01694">
    <property type="entry name" value="Rhomboid"/>
    <property type="match status" value="1"/>
</dbReference>
<evidence type="ECO:0000256" key="6">
    <source>
        <dbReference type="ARBA" id="ARBA00023136"/>
    </source>
</evidence>
<organism evidence="10 11">
    <name type="scientific">Slackia equolifaciens</name>
    <dbReference type="NCBI Taxonomy" id="498718"/>
    <lineage>
        <taxon>Bacteria</taxon>
        <taxon>Bacillati</taxon>
        <taxon>Actinomycetota</taxon>
        <taxon>Coriobacteriia</taxon>
        <taxon>Eggerthellales</taxon>
        <taxon>Eggerthellaceae</taxon>
        <taxon>Slackia</taxon>
    </lineage>
</organism>
<feature type="transmembrane region" description="Helical" evidence="8">
    <location>
        <begin position="134"/>
        <end position="154"/>
    </location>
</feature>
<evidence type="ECO:0000259" key="9">
    <source>
        <dbReference type="Pfam" id="PF01694"/>
    </source>
</evidence>
<evidence type="ECO:0000313" key="11">
    <source>
        <dbReference type="Proteomes" id="UP000269591"/>
    </source>
</evidence>
<feature type="transmembrane region" description="Helical" evidence="8">
    <location>
        <begin position="261"/>
        <end position="285"/>
    </location>
</feature>
<evidence type="ECO:0000256" key="1">
    <source>
        <dbReference type="ARBA" id="ARBA00004141"/>
    </source>
</evidence>
<evidence type="ECO:0000256" key="4">
    <source>
        <dbReference type="ARBA" id="ARBA00022801"/>
    </source>
</evidence>
<dbReference type="SUPFAM" id="SSF144091">
    <property type="entry name" value="Rhomboid-like"/>
    <property type="match status" value="1"/>
</dbReference>
<dbReference type="PANTHER" id="PTHR43731:SF14">
    <property type="entry name" value="PRESENILIN-ASSOCIATED RHOMBOID-LIKE PROTEIN, MITOCHONDRIAL"/>
    <property type="match status" value="1"/>
</dbReference>
<keyword evidence="3 8" id="KW-0812">Transmembrane</keyword>
<keyword evidence="11" id="KW-1185">Reference proteome</keyword>
<dbReference type="Proteomes" id="UP000269591">
    <property type="component" value="Unassembled WGS sequence"/>
</dbReference>
<evidence type="ECO:0000256" key="3">
    <source>
        <dbReference type="ARBA" id="ARBA00022692"/>
    </source>
</evidence>
<feature type="transmembrane region" description="Helical" evidence="8">
    <location>
        <begin position="297"/>
        <end position="322"/>
    </location>
</feature>